<evidence type="ECO:0000313" key="9">
    <source>
        <dbReference type="Proteomes" id="UP000031637"/>
    </source>
</evidence>
<keyword evidence="4" id="KW-0378">Hydrolase</keyword>
<dbReference type="Gene3D" id="3.30.2010.10">
    <property type="entry name" value="Metalloproteases ('zincins'), catalytic domain"/>
    <property type="match status" value="1"/>
</dbReference>
<keyword evidence="3" id="KW-0479">Metal-binding</keyword>
<dbReference type="GO" id="GO:0051603">
    <property type="term" value="P:proteolysis involved in protein catabolic process"/>
    <property type="evidence" value="ECO:0007669"/>
    <property type="project" value="TreeGrafter"/>
</dbReference>
<dbReference type="InterPro" id="IPR019734">
    <property type="entry name" value="TPR_rpt"/>
</dbReference>
<dbReference type="Pfam" id="PF01435">
    <property type="entry name" value="Peptidase_M48"/>
    <property type="match status" value="1"/>
</dbReference>
<dbReference type="InterPro" id="IPR001915">
    <property type="entry name" value="Peptidase_M48"/>
</dbReference>
<accession>W0SFZ4</accession>
<keyword evidence="2 8" id="KW-0645">Protease</keyword>
<evidence type="ECO:0000256" key="3">
    <source>
        <dbReference type="ARBA" id="ARBA00022723"/>
    </source>
</evidence>
<dbReference type="InterPro" id="IPR011990">
    <property type="entry name" value="TPR-like_helical_dom_sf"/>
</dbReference>
<name>W0SFZ4_9PROT</name>
<dbReference type="SMART" id="SM00028">
    <property type="entry name" value="TPR"/>
    <property type="match status" value="2"/>
</dbReference>
<organism evidence="8 9">
    <name type="scientific">Sulfuritalea hydrogenivorans sk43H</name>
    <dbReference type="NCBI Taxonomy" id="1223802"/>
    <lineage>
        <taxon>Bacteria</taxon>
        <taxon>Pseudomonadati</taxon>
        <taxon>Pseudomonadota</taxon>
        <taxon>Betaproteobacteria</taxon>
        <taxon>Nitrosomonadales</taxon>
        <taxon>Sterolibacteriaceae</taxon>
        <taxon>Sulfuritalea</taxon>
    </lineage>
</organism>
<evidence type="ECO:0000256" key="5">
    <source>
        <dbReference type="ARBA" id="ARBA00022833"/>
    </source>
</evidence>
<dbReference type="InterPro" id="IPR051156">
    <property type="entry name" value="Mito/Outer_Membr_Metalloprot"/>
</dbReference>
<gene>
    <name evidence="8" type="ORF">SUTH_02161</name>
</gene>
<dbReference type="AlphaFoldDB" id="W0SFZ4"/>
<keyword evidence="6" id="KW-0482">Metalloprotease</keyword>
<dbReference type="GO" id="GO:0046872">
    <property type="term" value="F:metal ion binding"/>
    <property type="evidence" value="ECO:0007669"/>
    <property type="project" value="UniProtKB-KW"/>
</dbReference>
<dbReference type="HOGENOM" id="CLU_039394_0_0_4"/>
<dbReference type="STRING" id="1223802.SUTH_02161"/>
<evidence type="ECO:0000259" key="7">
    <source>
        <dbReference type="Pfam" id="PF01435"/>
    </source>
</evidence>
<evidence type="ECO:0000256" key="2">
    <source>
        <dbReference type="ARBA" id="ARBA00022670"/>
    </source>
</evidence>
<evidence type="ECO:0000313" key="8">
    <source>
        <dbReference type="EMBL" id="BAO29951.1"/>
    </source>
</evidence>
<evidence type="ECO:0000256" key="6">
    <source>
        <dbReference type="ARBA" id="ARBA00023049"/>
    </source>
</evidence>
<dbReference type="KEGG" id="shd:SUTH_02161"/>
<dbReference type="Proteomes" id="UP000031637">
    <property type="component" value="Chromosome"/>
</dbReference>
<evidence type="ECO:0000256" key="1">
    <source>
        <dbReference type="ARBA" id="ARBA00001947"/>
    </source>
</evidence>
<dbReference type="GO" id="GO:0016020">
    <property type="term" value="C:membrane"/>
    <property type="evidence" value="ECO:0007669"/>
    <property type="project" value="TreeGrafter"/>
</dbReference>
<proteinExistence type="predicted"/>
<evidence type="ECO:0000256" key="4">
    <source>
        <dbReference type="ARBA" id="ARBA00022801"/>
    </source>
</evidence>
<dbReference type="EMBL" id="AP012547">
    <property type="protein sequence ID" value="BAO29951.1"/>
    <property type="molecule type" value="Genomic_DNA"/>
</dbReference>
<feature type="domain" description="Peptidase M48" evidence="7">
    <location>
        <begin position="59"/>
        <end position="244"/>
    </location>
</feature>
<sequence length="510" mass="55037">MHGASLALLAALALGGCATNPVTKKSEVAWMSEQQEVRIGTQQYLQNQQSAGGRFILDPQLTAYVNEVGQKLVKVSDRPKLPFEFVVINDSVPNAWALPGGKLAVNRGLLLELKSEAELAAVLSHEIVHAAARHGASAMERGILLSAGAAIISVLASDRKHSDLVEFAAAGGAALLSFRFGREHELEADHYGIDYMVRAGYDPKAAVELQETFVRLSGDKKSNWLAGMFATHPPSQERVEANRSMAATLPAGLYRGEDVYQRRIAFLLRSKPAYAAHDEGRKSLEKDPAHALVQAERAIKLEPREAMFYALRGDALKKLGRAAEAEQDYGEAIKRNGEYYAYYLNRGLTRSRLGNAAGAQSDLERSNALLPTAAAHYVLGTIAQNANNRPKAIEHFKLAASSESDVGKRAGSELTRLDLPRNPGNYIQVEPVADGNGNLGLRVTNRSAVAVHKLRVVGAVPQGGFSREYWVPGSLQPGQSAVVSMGLRLPDLNASLGQVRTQIRGAEPAD</sequence>
<dbReference type="GO" id="GO:0004222">
    <property type="term" value="F:metalloendopeptidase activity"/>
    <property type="evidence" value="ECO:0007669"/>
    <property type="project" value="InterPro"/>
</dbReference>
<dbReference type="PANTHER" id="PTHR22726:SF1">
    <property type="entry name" value="METALLOENDOPEPTIDASE OMA1, MITOCHONDRIAL"/>
    <property type="match status" value="1"/>
</dbReference>
<dbReference type="PANTHER" id="PTHR22726">
    <property type="entry name" value="METALLOENDOPEPTIDASE OMA1"/>
    <property type="match status" value="1"/>
</dbReference>
<comment type="cofactor">
    <cofactor evidence="1">
        <name>Zn(2+)</name>
        <dbReference type="ChEBI" id="CHEBI:29105"/>
    </cofactor>
</comment>
<protein>
    <submittedName>
        <fullName evidence="8">Putative Zn-dependent protease</fullName>
    </submittedName>
</protein>
<keyword evidence="5" id="KW-0862">Zinc</keyword>
<keyword evidence="9" id="KW-1185">Reference proteome</keyword>
<dbReference type="SUPFAM" id="SSF48452">
    <property type="entry name" value="TPR-like"/>
    <property type="match status" value="1"/>
</dbReference>
<reference evidence="8 9" key="1">
    <citation type="journal article" date="2014" name="Syst. Appl. Microbiol.">
        <title>Complete genomes of freshwater sulfur oxidizers Sulfuricella denitrificans skB26 and Sulfuritalea hydrogenivorans sk43H: genetic insights into the sulfur oxidation pathway of betaproteobacteria.</title>
        <authorList>
            <person name="Watanabe T."/>
            <person name="Kojima H."/>
            <person name="Fukui M."/>
        </authorList>
    </citation>
    <scope>NUCLEOTIDE SEQUENCE [LARGE SCALE GENOMIC DNA]</scope>
    <source>
        <strain evidence="8">DSM22779</strain>
    </source>
</reference>
<dbReference type="Gene3D" id="1.25.40.10">
    <property type="entry name" value="Tetratricopeptide repeat domain"/>
    <property type="match status" value="2"/>
</dbReference>